<keyword evidence="3" id="KW-1185">Reference proteome</keyword>
<evidence type="ECO:0000256" key="1">
    <source>
        <dbReference type="SAM" id="MobiDB-lite"/>
    </source>
</evidence>
<evidence type="ECO:0000313" key="3">
    <source>
        <dbReference type="Proteomes" id="UP001159363"/>
    </source>
</evidence>
<gene>
    <name evidence="2" type="ORF">PR048_027101</name>
</gene>
<comment type="caution">
    <text evidence="2">The sequence shown here is derived from an EMBL/GenBank/DDBJ whole genome shotgun (WGS) entry which is preliminary data.</text>
</comment>
<feature type="compositionally biased region" description="Basic and acidic residues" evidence="1">
    <location>
        <begin position="1"/>
        <end position="19"/>
    </location>
</feature>
<accession>A0ABQ9GEH5</accession>
<organism evidence="2 3">
    <name type="scientific">Dryococelus australis</name>
    <dbReference type="NCBI Taxonomy" id="614101"/>
    <lineage>
        <taxon>Eukaryota</taxon>
        <taxon>Metazoa</taxon>
        <taxon>Ecdysozoa</taxon>
        <taxon>Arthropoda</taxon>
        <taxon>Hexapoda</taxon>
        <taxon>Insecta</taxon>
        <taxon>Pterygota</taxon>
        <taxon>Neoptera</taxon>
        <taxon>Polyneoptera</taxon>
        <taxon>Phasmatodea</taxon>
        <taxon>Verophasmatodea</taxon>
        <taxon>Anareolatae</taxon>
        <taxon>Phasmatidae</taxon>
        <taxon>Eurycanthinae</taxon>
        <taxon>Dryococelus</taxon>
    </lineage>
</organism>
<feature type="compositionally biased region" description="Polar residues" evidence="1">
    <location>
        <begin position="21"/>
        <end position="36"/>
    </location>
</feature>
<dbReference type="InterPro" id="IPR036397">
    <property type="entry name" value="RNaseH_sf"/>
</dbReference>
<name>A0ABQ9GEH5_9NEOP</name>
<dbReference type="EMBL" id="JARBHB010000012">
    <property type="protein sequence ID" value="KAJ8870802.1"/>
    <property type="molecule type" value="Genomic_DNA"/>
</dbReference>
<dbReference type="Proteomes" id="UP001159363">
    <property type="component" value="Chromosome 11"/>
</dbReference>
<sequence length="719" mass="79885">MEERRNERVGKRKSPEKTHQPAASSCTIPTCENSGAASPGIEHGSSRGAGVKITAIRPMGWKWMEASRDAGAGKWSVTTPASRGASNRGSCMRLSQHSRISPLIHCVHYRNMSHMKEQFCSEQFDAHYNRSHRAWSHKRSNHLRHRRIGRRKILRVRIHDHGSATLKSREPFMAKAIMKSHARPKSIAQLMEWLQEEWRRIPVDVLQTLVESMPDRVAAVIAARDHRESPSTSDVVRHDFTVENPGVTRPGIEPELYAQQNLEPTNKLSSALNSVDFTRNSFKRALHTNQLYCDYSVFSINFLVRIACRIGTHRFSQRYCRQHLLTPGRRILADLGYALSMYRLAQTAWDQCSNASSREEDSSYRPFSHADEHFEHRLGLAVLETRPFVSREYVYVDALGRLDVNVTFPAPLHSIIRGFIGPHGRVVASPSNFLGAAVGKRFDCSSPTKVNRLAGSLPDFPKLGIVPDDAAWSTGLLGGLPFAPPFHGDAAPSSRLFTLVGSQDEPSNTLNTLNFLTPLLERCLSPAIVISVSHISSRTLHANAGIAPSCRLRTDDLLLPSSCFSQQLVLPLTTSTFRRAGLESPSRVADGPKKNVICAAVLGRPLMTLRQRRAISVSVCTLAGLRTSWGILPTGAASRWRHVESGKECSFLVRVSLRMSEKRGNDRPTRARARVPHRSHVFGDGTQEPLAACEGALWARRGESIPIPASNHSPPPPPR</sequence>
<proteinExistence type="predicted"/>
<feature type="region of interest" description="Disordered" evidence="1">
    <location>
        <begin position="1"/>
        <end position="46"/>
    </location>
</feature>
<evidence type="ECO:0000313" key="2">
    <source>
        <dbReference type="EMBL" id="KAJ8870802.1"/>
    </source>
</evidence>
<reference evidence="2 3" key="1">
    <citation type="submission" date="2023-02" db="EMBL/GenBank/DDBJ databases">
        <title>LHISI_Scaffold_Assembly.</title>
        <authorList>
            <person name="Stuart O.P."/>
            <person name="Cleave R."/>
            <person name="Magrath M.J.L."/>
            <person name="Mikheyev A.S."/>
        </authorList>
    </citation>
    <scope>NUCLEOTIDE SEQUENCE [LARGE SCALE GENOMIC DNA]</scope>
    <source>
        <strain evidence="2">Daus_M_001</strain>
        <tissue evidence="2">Leg muscle</tissue>
    </source>
</reference>
<dbReference type="Gene3D" id="3.30.420.10">
    <property type="entry name" value="Ribonuclease H-like superfamily/Ribonuclease H"/>
    <property type="match status" value="1"/>
</dbReference>
<protein>
    <submittedName>
        <fullName evidence="2">Uncharacterized protein</fullName>
    </submittedName>
</protein>